<dbReference type="CDD" id="cd07750">
    <property type="entry name" value="PolyPPase_VTC_like"/>
    <property type="match status" value="1"/>
</dbReference>
<proteinExistence type="predicted"/>
<dbReference type="InterPro" id="IPR042267">
    <property type="entry name" value="VTC_sf"/>
</dbReference>
<reference evidence="2 3" key="1">
    <citation type="submission" date="2019-07" db="EMBL/GenBank/DDBJ databases">
        <title>Thalassofilum flectens gen. nov., sp. nov., a novel moderate thermophilic anaerobe from a shallow sea hot spring in Kunashir Island (Russia), representing a new family in the order Bacteroidales, and proposal of Thalassofilacea fam. nov.</title>
        <authorList>
            <person name="Kochetkova T.V."/>
            <person name="Podosokorskaya O.A."/>
            <person name="Novikov A."/>
            <person name="Elcheninov A.G."/>
            <person name="Toshchakov S.V."/>
            <person name="Kublanov I.V."/>
        </authorList>
    </citation>
    <scope>NUCLEOTIDE SEQUENCE [LARGE SCALE GENOMIC DNA]</scope>
    <source>
        <strain evidence="2 3">38-H</strain>
    </source>
</reference>
<dbReference type="Gene3D" id="3.20.100.30">
    <property type="entry name" value="VTC, catalytic tunnel domain"/>
    <property type="match status" value="1"/>
</dbReference>
<dbReference type="Proteomes" id="UP000500961">
    <property type="component" value="Chromosome"/>
</dbReference>
<protein>
    <submittedName>
        <fullName evidence="2">Polyphosphate polymerase domain-containing protein</fullName>
    </submittedName>
</protein>
<gene>
    <name evidence="2" type="ORF">FHG85_06205</name>
</gene>
<dbReference type="KEGG" id="ttz:FHG85_06205"/>
<evidence type="ECO:0000259" key="1">
    <source>
        <dbReference type="Pfam" id="PF09359"/>
    </source>
</evidence>
<organism evidence="2 3">
    <name type="scientific">Tenuifilum thalassicum</name>
    <dbReference type="NCBI Taxonomy" id="2590900"/>
    <lineage>
        <taxon>Bacteria</taxon>
        <taxon>Pseudomonadati</taxon>
        <taxon>Bacteroidota</taxon>
        <taxon>Bacteroidia</taxon>
        <taxon>Bacteroidales</taxon>
        <taxon>Tenuifilaceae</taxon>
        <taxon>Tenuifilum</taxon>
    </lineage>
</organism>
<dbReference type="RefSeq" id="WP_173074043.1">
    <property type="nucleotide sequence ID" value="NZ_CP041345.1"/>
</dbReference>
<evidence type="ECO:0000313" key="3">
    <source>
        <dbReference type="Proteomes" id="UP000500961"/>
    </source>
</evidence>
<dbReference type="EMBL" id="CP041345">
    <property type="protein sequence ID" value="QKG79869.1"/>
    <property type="molecule type" value="Genomic_DNA"/>
</dbReference>
<dbReference type="Pfam" id="PF09359">
    <property type="entry name" value="VTC"/>
    <property type="match status" value="1"/>
</dbReference>
<sequence length="264" mass="31045">MDNNVNIQLAKLVSTFQRIDLLEAQKARLMQRIDSKYVIQMDLLEEILRRVSDSYLVVEVNGETMPEYISDYYDTYDMNMYHDHQRKRPKRYKIRLRHYCSSGDSFLEVKFKMPSGKTDKQRILVKQSELGYPSTFDFIKSNTPYDISQLNKTLVTRFNRITLVGKDFNERVTIDLNLQLSIPDAAQSIAFNQVCVIEIKRNREKKNSKLAQVLKEMGIRPHSFSKYSIGCAILYPNLKKNSFKETLLYLEKINHFTDLKRQCA</sequence>
<accession>A0A7D3Y4A0</accession>
<name>A0A7D3Y4A0_9BACT</name>
<keyword evidence="3" id="KW-1185">Reference proteome</keyword>
<feature type="domain" description="VTC" evidence="1">
    <location>
        <begin position="32"/>
        <end position="235"/>
    </location>
</feature>
<dbReference type="GO" id="GO:0006799">
    <property type="term" value="P:polyphosphate biosynthetic process"/>
    <property type="evidence" value="ECO:0007669"/>
    <property type="project" value="UniProtKB-ARBA"/>
</dbReference>
<dbReference type="AlphaFoldDB" id="A0A7D3Y4A0"/>
<evidence type="ECO:0000313" key="2">
    <source>
        <dbReference type="EMBL" id="QKG79869.1"/>
    </source>
</evidence>
<dbReference type="InterPro" id="IPR018966">
    <property type="entry name" value="VTC_domain"/>
</dbReference>